<feature type="transmembrane region" description="Helical" evidence="1">
    <location>
        <begin position="132"/>
        <end position="154"/>
    </location>
</feature>
<feature type="transmembrane region" description="Helical" evidence="1">
    <location>
        <begin position="287"/>
        <end position="311"/>
    </location>
</feature>
<feature type="transmembrane region" description="Helical" evidence="1">
    <location>
        <begin position="20"/>
        <end position="44"/>
    </location>
</feature>
<dbReference type="OrthoDB" id="161474at2"/>
<gene>
    <name evidence="2" type="ordered locus">ANT_04360</name>
</gene>
<dbReference type="HOGENOM" id="CLU_843701_0_0_0"/>
<keyword evidence="3" id="KW-1185">Reference proteome</keyword>
<accession>E8N0S5</accession>
<feature type="transmembrane region" description="Helical" evidence="1">
    <location>
        <begin position="253"/>
        <end position="275"/>
    </location>
</feature>
<proteinExistence type="predicted"/>
<name>E8N0S5_ANATU</name>
<dbReference type="STRING" id="926569.ANT_04360"/>
<feature type="transmembrane region" description="Helical" evidence="1">
    <location>
        <begin position="91"/>
        <end position="112"/>
    </location>
</feature>
<feature type="transmembrane region" description="Helical" evidence="1">
    <location>
        <begin position="209"/>
        <end position="232"/>
    </location>
</feature>
<feature type="transmembrane region" description="Helical" evidence="1">
    <location>
        <begin position="175"/>
        <end position="203"/>
    </location>
</feature>
<organism evidence="2 3">
    <name type="scientific">Anaerolinea thermophila (strain DSM 14523 / JCM 11388 / NBRC 100420 / UNI-1)</name>
    <dbReference type="NCBI Taxonomy" id="926569"/>
    <lineage>
        <taxon>Bacteria</taxon>
        <taxon>Bacillati</taxon>
        <taxon>Chloroflexota</taxon>
        <taxon>Anaerolineae</taxon>
        <taxon>Anaerolineales</taxon>
        <taxon>Anaerolineaceae</taxon>
        <taxon>Anaerolinea</taxon>
    </lineage>
</organism>
<evidence type="ECO:0000313" key="3">
    <source>
        <dbReference type="Proteomes" id="UP000008922"/>
    </source>
</evidence>
<dbReference type="RefSeq" id="WP_013558866.1">
    <property type="nucleotide sequence ID" value="NC_014960.1"/>
</dbReference>
<dbReference type="EMBL" id="AP012029">
    <property type="protein sequence ID" value="BAJ62470.1"/>
    <property type="molecule type" value="Genomic_DNA"/>
</dbReference>
<keyword evidence="1" id="KW-1133">Transmembrane helix</keyword>
<dbReference type="InParanoid" id="E8N0S5"/>
<dbReference type="KEGG" id="atm:ANT_04360"/>
<sequence length="329" mass="36950">MASSTRTEIAPPRLMASIHAGFNLVANRAYLLAFPILLDLFFWLGPRYRVKALFSPFIEDWLSMTQAMGGAQVSDMIDTVRKFWEMQLDRFNLFSALSTFPIGIPSLMAGLMPEKTPLGMPSIMEIQSFGQFVSGFLLFSLLGLVLGCVYFSLLAREVRLFEEEHGTLRLLIWEVGQVFLLVVSLILLALVISVPLLGMAAILEMISLQFLQIFTLVVMVALLWIIVPLVFTPHGIFVARRNFLTSALLSVRTWRWLFPSIGLFLLSLLLISQGLGYLWRIPPEDSWLMLAGILGNAVVSTALLGASFVYYRDALLWAEALRRATQVLR</sequence>
<protein>
    <submittedName>
        <fullName evidence="2">Hypothetical membrane protein</fullName>
    </submittedName>
</protein>
<evidence type="ECO:0000256" key="1">
    <source>
        <dbReference type="SAM" id="Phobius"/>
    </source>
</evidence>
<dbReference type="AlphaFoldDB" id="E8N0S5"/>
<keyword evidence="1" id="KW-0472">Membrane</keyword>
<reference evidence="2 3" key="1">
    <citation type="submission" date="2010-12" db="EMBL/GenBank/DDBJ databases">
        <title>Whole genome sequence of Anaerolinea thermophila UNI-1.</title>
        <authorList>
            <person name="Narita-Yamada S."/>
            <person name="Kishi E."/>
            <person name="Watanabe Y."/>
            <person name="Takasaki K."/>
            <person name="Ankai A."/>
            <person name="Oguchi A."/>
            <person name="Fukui S."/>
            <person name="Takahashi M."/>
            <person name="Yashiro I."/>
            <person name="Hosoyama A."/>
            <person name="Sekiguchi Y."/>
            <person name="Hanada S."/>
            <person name="Fujita N."/>
        </authorList>
    </citation>
    <scope>NUCLEOTIDE SEQUENCE [LARGE SCALE GENOMIC DNA]</scope>
    <source>
        <strain evidence="3">DSM 14523 / JCM 11388 / NBRC 100420 / UNI-1</strain>
    </source>
</reference>
<keyword evidence="1" id="KW-0812">Transmembrane</keyword>
<evidence type="ECO:0000313" key="2">
    <source>
        <dbReference type="EMBL" id="BAJ62470.1"/>
    </source>
</evidence>
<dbReference type="Proteomes" id="UP000008922">
    <property type="component" value="Chromosome"/>
</dbReference>